<dbReference type="GO" id="GO:0071816">
    <property type="term" value="P:tail-anchored membrane protein insertion into ER membrane"/>
    <property type="evidence" value="ECO:0007669"/>
    <property type="project" value="InterPro"/>
</dbReference>
<dbReference type="EnsemblMetazoa" id="CapteT206893">
    <property type="protein sequence ID" value="CapteP206893"/>
    <property type="gene ID" value="CapteG206893"/>
</dbReference>
<reference evidence="9 11" key="2">
    <citation type="journal article" date="2013" name="Nature">
        <title>Insights into bilaterian evolution from three spiralian genomes.</title>
        <authorList>
            <person name="Simakov O."/>
            <person name="Marletaz F."/>
            <person name="Cho S.J."/>
            <person name="Edsinger-Gonzales E."/>
            <person name="Havlak P."/>
            <person name="Hellsten U."/>
            <person name="Kuo D.H."/>
            <person name="Larsson T."/>
            <person name="Lv J."/>
            <person name="Arendt D."/>
            <person name="Savage R."/>
            <person name="Osoegawa K."/>
            <person name="de Jong P."/>
            <person name="Grimwood J."/>
            <person name="Chapman J.A."/>
            <person name="Shapiro H."/>
            <person name="Aerts A."/>
            <person name="Otillar R.P."/>
            <person name="Terry A.Y."/>
            <person name="Boore J.L."/>
            <person name="Grigoriev I.V."/>
            <person name="Lindberg D.R."/>
            <person name="Seaver E.C."/>
            <person name="Weisblat D.A."/>
            <person name="Putnam N.H."/>
            <person name="Rokhsar D.S."/>
        </authorList>
    </citation>
    <scope>NUCLEOTIDE SEQUENCE</scope>
    <source>
        <strain evidence="9 11">I ESC-2004</strain>
    </source>
</reference>
<reference evidence="11" key="1">
    <citation type="submission" date="2012-12" db="EMBL/GenBank/DDBJ databases">
        <authorList>
            <person name="Hellsten U."/>
            <person name="Grimwood J."/>
            <person name="Chapman J.A."/>
            <person name="Shapiro H."/>
            <person name="Aerts A."/>
            <person name="Otillar R.P."/>
            <person name="Terry A.Y."/>
            <person name="Boore J.L."/>
            <person name="Simakov O."/>
            <person name="Marletaz F."/>
            <person name="Cho S.-J."/>
            <person name="Edsinger-Gonzales E."/>
            <person name="Havlak P."/>
            <person name="Kuo D.-H."/>
            <person name="Larsson T."/>
            <person name="Lv J."/>
            <person name="Arendt D."/>
            <person name="Savage R."/>
            <person name="Osoegawa K."/>
            <person name="de Jong P."/>
            <person name="Lindberg D.R."/>
            <person name="Seaver E.C."/>
            <person name="Weisblat D.A."/>
            <person name="Putnam N.H."/>
            <person name="Grigoriev I.V."/>
            <person name="Rokhsar D.S."/>
        </authorList>
    </citation>
    <scope>NUCLEOTIDE SEQUENCE</scope>
    <source>
        <strain evidence="11">I ESC-2004</strain>
    </source>
</reference>
<protein>
    <submittedName>
        <fullName evidence="9 10">Uncharacterized protein</fullName>
    </submittedName>
</protein>
<gene>
    <name evidence="9" type="ORF">CAPTEDRAFT_206893</name>
</gene>
<keyword evidence="11" id="KW-1185">Reference proteome</keyword>
<feature type="signal peptide" evidence="8">
    <location>
        <begin position="1"/>
        <end position="16"/>
    </location>
</feature>
<dbReference type="HOGENOM" id="CLU_121992_0_0_1"/>
<dbReference type="GO" id="GO:0043529">
    <property type="term" value="C:GET complex"/>
    <property type="evidence" value="ECO:0007669"/>
    <property type="project" value="TreeGrafter"/>
</dbReference>
<evidence type="ECO:0000256" key="7">
    <source>
        <dbReference type="SAM" id="Phobius"/>
    </source>
</evidence>
<keyword evidence="5 7" id="KW-1133">Transmembrane helix</keyword>
<dbReference type="EMBL" id="AMQN01007914">
    <property type="status" value="NOT_ANNOTATED_CDS"/>
    <property type="molecule type" value="Genomic_DNA"/>
</dbReference>
<name>R7UGB6_CAPTE</name>
<dbReference type="PANTHER" id="PTHR42650:SF1">
    <property type="entry name" value="GUIDED ENTRY OF TAIL-ANCHORED PROTEINS FACTOR 1"/>
    <property type="match status" value="1"/>
</dbReference>
<evidence type="ECO:0000313" key="10">
    <source>
        <dbReference type="EnsemblMetazoa" id="CapteP206893"/>
    </source>
</evidence>
<accession>R7UGB6</accession>
<dbReference type="Proteomes" id="UP000014760">
    <property type="component" value="Unassembled WGS sequence"/>
</dbReference>
<evidence type="ECO:0000313" key="11">
    <source>
        <dbReference type="Proteomes" id="UP000014760"/>
    </source>
</evidence>
<organism evidence="9">
    <name type="scientific">Capitella teleta</name>
    <name type="common">Polychaete worm</name>
    <dbReference type="NCBI Taxonomy" id="283909"/>
    <lineage>
        <taxon>Eukaryota</taxon>
        <taxon>Metazoa</taxon>
        <taxon>Spiralia</taxon>
        <taxon>Lophotrochozoa</taxon>
        <taxon>Annelida</taxon>
        <taxon>Polychaeta</taxon>
        <taxon>Sedentaria</taxon>
        <taxon>Scolecida</taxon>
        <taxon>Capitellidae</taxon>
        <taxon>Capitella</taxon>
    </lineage>
</organism>
<keyword evidence="3 7" id="KW-0812">Transmembrane</keyword>
<evidence type="ECO:0000256" key="6">
    <source>
        <dbReference type="ARBA" id="ARBA00023136"/>
    </source>
</evidence>
<keyword evidence="6 7" id="KW-0472">Membrane</keyword>
<sequence length="166" mass="18820">MAAFLILIAFLVFVFGLVSNSLSDVSKWCCHLFLASDPRREEMKLLTKELTTINMANEFVRYARIERKINKLKTGIAETSKKNAQSALIVKVVVYSLFNIIRVVSFIYLIISYRYEPVLELPTDWLSPFGYFLSLPIGSTGCISLFVWIATCRAVMNTGLEVFLSS</sequence>
<comment type="similarity">
    <text evidence="2">Belongs to the WRB/GET1 family.</text>
</comment>
<dbReference type="EMBL" id="AMQN01007915">
    <property type="status" value="NOT_ANNOTATED_CDS"/>
    <property type="molecule type" value="Genomic_DNA"/>
</dbReference>
<dbReference type="GO" id="GO:0005789">
    <property type="term" value="C:endoplasmic reticulum membrane"/>
    <property type="evidence" value="ECO:0007669"/>
    <property type="project" value="UniProtKB-SubCell"/>
</dbReference>
<dbReference type="STRING" id="283909.R7UGB6"/>
<keyword evidence="4" id="KW-0256">Endoplasmic reticulum</keyword>
<evidence type="ECO:0000256" key="4">
    <source>
        <dbReference type="ARBA" id="ARBA00022824"/>
    </source>
</evidence>
<feature type="transmembrane region" description="Helical" evidence="7">
    <location>
        <begin position="131"/>
        <end position="150"/>
    </location>
</feature>
<evidence type="ECO:0000256" key="3">
    <source>
        <dbReference type="ARBA" id="ARBA00022692"/>
    </source>
</evidence>
<keyword evidence="8" id="KW-0732">Signal</keyword>
<dbReference type="Pfam" id="PF04420">
    <property type="entry name" value="CHD5"/>
    <property type="match status" value="1"/>
</dbReference>
<comment type="subcellular location">
    <subcellularLocation>
        <location evidence="1">Endoplasmic reticulum membrane</location>
    </subcellularLocation>
</comment>
<dbReference type="EMBL" id="KB301692">
    <property type="protein sequence ID" value="ELU05265.1"/>
    <property type="molecule type" value="Genomic_DNA"/>
</dbReference>
<dbReference type="InterPro" id="IPR028945">
    <property type="entry name" value="Get1"/>
</dbReference>
<evidence type="ECO:0000313" key="9">
    <source>
        <dbReference type="EMBL" id="ELU05265.1"/>
    </source>
</evidence>
<dbReference type="OrthoDB" id="69461at2759"/>
<evidence type="ECO:0000256" key="1">
    <source>
        <dbReference type="ARBA" id="ARBA00004586"/>
    </source>
</evidence>
<feature type="transmembrane region" description="Helical" evidence="7">
    <location>
        <begin position="88"/>
        <end position="111"/>
    </location>
</feature>
<dbReference type="AlphaFoldDB" id="R7UGB6"/>
<reference evidence="10" key="3">
    <citation type="submission" date="2015-06" db="UniProtKB">
        <authorList>
            <consortium name="EnsemblMetazoa"/>
        </authorList>
    </citation>
    <scope>IDENTIFICATION</scope>
</reference>
<dbReference type="OMA" id="CGMFTAF"/>
<evidence type="ECO:0000256" key="2">
    <source>
        <dbReference type="ARBA" id="ARBA00010799"/>
    </source>
</evidence>
<feature type="chain" id="PRO_5008787992" evidence="8">
    <location>
        <begin position="17"/>
        <end position="166"/>
    </location>
</feature>
<dbReference type="PANTHER" id="PTHR42650">
    <property type="entry name" value="TAIL-ANCHORED PROTEIN INSERTION RECEPTOR WRB"/>
    <property type="match status" value="1"/>
</dbReference>
<evidence type="ECO:0000256" key="5">
    <source>
        <dbReference type="ARBA" id="ARBA00022989"/>
    </source>
</evidence>
<evidence type="ECO:0000256" key="8">
    <source>
        <dbReference type="SAM" id="SignalP"/>
    </source>
</evidence>
<proteinExistence type="inferred from homology"/>
<dbReference type="GO" id="GO:0043495">
    <property type="term" value="F:protein-membrane adaptor activity"/>
    <property type="evidence" value="ECO:0007669"/>
    <property type="project" value="TreeGrafter"/>
</dbReference>